<dbReference type="PROSITE" id="PS50977">
    <property type="entry name" value="HTH_TETR_2"/>
    <property type="match status" value="1"/>
</dbReference>
<gene>
    <name evidence="7" type="ORF">HNR73_003774</name>
</gene>
<reference evidence="7 8" key="1">
    <citation type="submission" date="2020-08" db="EMBL/GenBank/DDBJ databases">
        <title>Genomic Encyclopedia of Type Strains, Phase IV (KMG-IV): sequencing the most valuable type-strain genomes for metagenomic binning, comparative biology and taxonomic classification.</title>
        <authorList>
            <person name="Goeker M."/>
        </authorList>
    </citation>
    <scope>NUCLEOTIDE SEQUENCE [LARGE SCALE GENOMIC DNA]</scope>
    <source>
        <strain evidence="7 8">YIM 65646</strain>
    </source>
</reference>
<evidence type="ECO:0000256" key="5">
    <source>
        <dbReference type="PROSITE-ProRule" id="PRU00335"/>
    </source>
</evidence>
<dbReference type="InterPro" id="IPR001647">
    <property type="entry name" value="HTH_TetR"/>
</dbReference>
<evidence type="ECO:0000256" key="3">
    <source>
        <dbReference type="ARBA" id="ARBA00023125"/>
    </source>
</evidence>
<dbReference type="GO" id="GO:0003700">
    <property type="term" value="F:DNA-binding transcription factor activity"/>
    <property type="evidence" value="ECO:0007669"/>
    <property type="project" value="TreeGrafter"/>
</dbReference>
<dbReference type="PANTHER" id="PTHR30055">
    <property type="entry name" value="HTH-TYPE TRANSCRIPTIONAL REGULATOR RUTR"/>
    <property type="match status" value="1"/>
</dbReference>
<organism evidence="7 8">
    <name type="scientific">Phytomonospora endophytica</name>
    <dbReference type="NCBI Taxonomy" id="714109"/>
    <lineage>
        <taxon>Bacteria</taxon>
        <taxon>Bacillati</taxon>
        <taxon>Actinomycetota</taxon>
        <taxon>Actinomycetes</taxon>
        <taxon>Micromonosporales</taxon>
        <taxon>Micromonosporaceae</taxon>
        <taxon>Phytomonospora</taxon>
    </lineage>
</organism>
<dbReference type="InterPro" id="IPR009057">
    <property type="entry name" value="Homeodomain-like_sf"/>
</dbReference>
<dbReference type="AlphaFoldDB" id="A0A841FVA2"/>
<dbReference type="Pfam" id="PF13977">
    <property type="entry name" value="TetR_C_6"/>
    <property type="match status" value="1"/>
</dbReference>
<proteinExistence type="predicted"/>
<evidence type="ECO:0000313" key="7">
    <source>
        <dbReference type="EMBL" id="MBB6035910.1"/>
    </source>
</evidence>
<feature type="DNA-binding region" description="H-T-H motif" evidence="5">
    <location>
        <begin position="37"/>
        <end position="56"/>
    </location>
</feature>
<dbReference type="PANTHER" id="PTHR30055:SF226">
    <property type="entry name" value="HTH-TYPE TRANSCRIPTIONAL REGULATOR PKSA"/>
    <property type="match status" value="1"/>
</dbReference>
<dbReference type="InterPro" id="IPR036271">
    <property type="entry name" value="Tet_transcr_reg_TetR-rel_C_sf"/>
</dbReference>
<dbReference type="Proteomes" id="UP000548476">
    <property type="component" value="Unassembled WGS sequence"/>
</dbReference>
<evidence type="ECO:0000256" key="1">
    <source>
        <dbReference type="ARBA" id="ARBA00022491"/>
    </source>
</evidence>
<sequence>MTQARTTRRTVRPEERRQDILEAALTLFAERGYRGASLATIAEKAGLTQQGLLHYFPSKERLLTEVLRLRDERDMAATGTADTTLDALARIVELNQERRGMVQSYTVLSADSVTEGHPARDFFTERYERLRLELAKVVRAELGDSPRAGMTPETAATLLIAVMDGLQLQWLLSDETVDMAGAFRGMLELLRTHPSG</sequence>
<dbReference type="SUPFAM" id="SSF46689">
    <property type="entry name" value="Homeodomain-like"/>
    <property type="match status" value="1"/>
</dbReference>
<dbReference type="EMBL" id="JACHGT010000007">
    <property type="protein sequence ID" value="MBB6035910.1"/>
    <property type="molecule type" value="Genomic_DNA"/>
</dbReference>
<dbReference type="PRINTS" id="PR00455">
    <property type="entry name" value="HTHTETR"/>
</dbReference>
<evidence type="ECO:0000256" key="2">
    <source>
        <dbReference type="ARBA" id="ARBA00023015"/>
    </source>
</evidence>
<keyword evidence="3 5" id="KW-0238">DNA-binding</keyword>
<dbReference type="InterPro" id="IPR039538">
    <property type="entry name" value="BetI_C"/>
</dbReference>
<keyword evidence="8" id="KW-1185">Reference proteome</keyword>
<dbReference type="RefSeq" id="WP_184788734.1">
    <property type="nucleotide sequence ID" value="NZ_BONT01000105.1"/>
</dbReference>
<dbReference type="Gene3D" id="1.10.357.10">
    <property type="entry name" value="Tetracycline Repressor, domain 2"/>
    <property type="match status" value="1"/>
</dbReference>
<keyword evidence="2" id="KW-0805">Transcription regulation</keyword>
<accession>A0A841FVA2</accession>
<keyword evidence="4" id="KW-0804">Transcription</keyword>
<evidence type="ECO:0000313" key="8">
    <source>
        <dbReference type="Proteomes" id="UP000548476"/>
    </source>
</evidence>
<evidence type="ECO:0000259" key="6">
    <source>
        <dbReference type="PROSITE" id="PS50977"/>
    </source>
</evidence>
<dbReference type="SUPFAM" id="SSF48498">
    <property type="entry name" value="Tetracyclin repressor-like, C-terminal domain"/>
    <property type="match status" value="1"/>
</dbReference>
<dbReference type="InterPro" id="IPR050109">
    <property type="entry name" value="HTH-type_TetR-like_transc_reg"/>
</dbReference>
<protein>
    <submittedName>
        <fullName evidence="7">AcrR family transcriptional regulator</fullName>
    </submittedName>
</protein>
<keyword evidence="1" id="KW-0678">Repressor</keyword>
<dbReference type="Pfam" id="PF00440">
    <property type="entry name" value="TetR_N"/>
    <property type="match status" value="1"/>
</dbReference>
<name>A0A841FVA2_9ACTN</name>
<feature type="domain" description="HTH tetR-type" evidence="6">
    <location>
        <begin position="14"/>
        <end position="74"/>
    </location>
</feature>
<comment type="caution">
    <text evidence="7">The sequence shown here is derived from an EMBL/GenBank/DDBJ whole genome shotgun (WGS) entry which is preliminary data.</text>
</comment>
<evidence type="ECO:0000256" key="4">
    <source>
        <dbReference type="ARBA" id="ARBA00023163"/>
    </source>
</evidence>
<dbReference type="GO" id="GO:0000976">
    <property type="term" value="F:transcription cis-regulatory region binding"/>
    <property type="evidence" value="ECO:0007669"/>
    <property type="project" value="TreeGrafter"/>
</dbReference>